<name>A0A914N433_MELIC</name>
<accession>A0A914N433</accession>
<dbReference type="Proteomes" id="UP000887563">
    <property type="component" value="Unplaced"/>
</dbReference>
<evidence type="ECO:0000313" key="1">
    <source>
        <dbReference type="Proteomes" id="UP000887563"/>
    </source>
</evidence>
<sequence length="53" mass="5531">MPGGLATFGGFDKENCGKKLGSVKFSGGVQYQFPIDSISSQGNVFSNTTQGKI</sequence>
<reference evidence="2" key="1">
    <citation type="submission" date="2022-11" db="UniProtKB">
        <authorList>
            <consortium name="WormBaseParasite"/>
        </authorList>
    </citation>
    <scope>IDENTIFICATION</scope>
</reference>
<dbReference type="AlphaFoldDB" id="A0A914N433"/>
<organism evidence="1 2">
    <name type="scientific">Meloidogyne incognita</name>
    <name type="common">Southern root-knot nematode worm</name>
    <name type="synonym">Oxyuris incognita</name>
    <dbReference type="NCBI Taxonomy" id="6306"/>
    <lineage>
        <taxon>Eukaryota</taxon>
        <taxon>Metazoa</taxon>
        <taxon>Ecdysozoa</taxon>
        <taxon>Nematoda</taxon>
        <taxon>Chromadorea</taxon>
        <taxon>Rhabditida</taxon>
        <taxon>Tylenchina</taxon>
        <taxon>Tylenchomorpha</taxon>
        <taxon>Tylenchoidea</taxon>
        <taxon>Meloidogynidae</taxon>
        <taxon>Meloidogyninae</taxon>
        <taxon>Meloidogyne</taxon>
        <taxon>Meloidogyne incognita group</taxon>
    </lineage>
</organism>
<dbReference type="WBParaSite" id="Minc3s03828g34916">
    <property type="protein sequence ID" value="Minc3s03828g34916"/>
    <property type="gene ID" value="Minc3s03828g34916"/>
</dbReference>
<evidence type="ECO:0000313" key="2">
    <source>
        <dbReference type="WBParaSite" id="Minc3s03828g34916"/>
    </source>
</evidence>
<proteinExistence type="predicted"/>
<keyword evidence="1" id="KW-1185">Reference proteome</keyword>
<protein>
    <submittedName>
        <fullName evidence="2">Uncharacterized protein</fullName>
    </submittedName>
</protein>